<protein>
    <submittedName>
        <fullName evidence="3">Uncharacterized protein</fullName>
    </submittedName>
</protein>
<dbReference type="PANTHER" id="PTHR31751:SF42">
    <property type="entry name" value="PROTEIN CBG10204"/>
    <property type="match status" value="1"/>
</dbReference>
<feature type="region of interest" description="Disordered" evidence="1">
    <location>
        <begin position="1"/>
        <end position="20"/>
    </location>
</feature>
<evidence type="ECO:0000313" key="2">
    <source>
        <dbReference type="Proteomes" id="UP000887540"/>
    </source>
</evidence>
<dbReference type="WBParaSite" id="ACRNAN_scaffold12486.g23227.t1">
    <property type="protein sequence ID" value="ACRNAN_scaffold12486.g23227.t1"/>
    <property type="gene ID" value="ACRNAN_scaffold12486.g23227"/>
</dbReference>
<evidence type="ECO:0000313" key="3">
    <source>
        <dbReference type="WBParaSite" id="ACRNAN_scaffold12486.g23227.t1"/>
    </source>
</evidence>
<reference evidence="3" key="1">
    <citation type="submission" date="2022-11" db="UniProtKB">
        <authorList>
            <consortium name="WormBaseParasite"/>
        </authorList>
    </citation>
    <scope>IDENTIFICATION</scope>
</reference>
<dbReference type="PANTHER" id="PTHR31751">
    <property type="entry name" value="SI:CH211-108C17.2-RELATED-RELATED"/>
    <property type="match status" value="1"/>
</dbReference>
<evidence type="ECO:0000256" key="1">
    <source>
        <dbReference type="SAM" id="MobiDB-lite"/>
    </source>
</evidence>
<organism evidence="2 3">
    <name type="scientific">Acrobeloides nanus</name>
    <dbReference type="NCBI Taxonomy" id="290746"/>
    <lineage>
        <taxon>Eukaryota</taxon>
        <taxon>Metazoa</taxon>
        <taxon>Ecdysozoa</taxon>
        <taxon>Nematoda</taxon>
        <taxon>Chromadorea</taxon>
        <taxon>Rhabditida</taxon>
        <taxon>Tylenchina</taxon>
        <taxon>Cephalobomorpha</taxon>
        <taxon>Cephaloboidea</taxon>
        <taxon>Cephalobidae</taxon>
        <taxon>Acrobeloides</taxon>
    </lineage>
</organism>
<keyword evidence="2" id="KW-1185">Reference proteome</keyword>
<proteinExistence type="predicted"/>
<accession>A0A914CP87</accession>
<dbReference type="AlphaFoldDB" id="A0A914CP87"/>
<sequence length="389" mass="44632">MSDTEYMDTDPELSDEEDTQEDAADRFSAEFCNVSALDIRTKKVVTFQQVHKSETGGVSTRMELLGVQKIFTEFGIDQIGKVCIDKNLQVVAWLKQNEVEYSFDLWHNCRNINKKIKAQVKKLDGEEKELLKNLGRRFILHIYRSIENAAGDSDLAVQHVYSFFLHVLGIHEWRKSKLIELIDVSSIQKVGKGFKAIQFSNVTSCLHDEADDTFTKPVQPTSTAYKTMLQLVSNTPFVDDLRRLKEGNVTSFVESYNSVRIHYAPKRKFYKARGLEMRTMLSILDWNSIQDAELHGLRTETAHYQYFSKAKGEARMKTKKTGGAQFDQWKRELVSRVVAKKIEHGLGEPNFHDDEEIDGDDTHEIANYFDEIVNFDNSSSDVSDSDDNE</sequence>
<dbReference type="Proteomes" id="UP000887540">
    <property type="component" value="Unplaced"/>
</dbReference>
<name>A0A914CP87_9BILA</name>